<comment type="caution">
    <text evidence="2">The sequence shown here is derived from an EMBL/GenBank/DDBJ whole genome shotgun (WGS) entry which is preliminary data.</text>
</comment>
<evidence type="ECO:0000256" key="1">
    <source>
        <dbReference type="SAM" id="MobiDB-lite"/>
    </source>
</evidence>
<evidence type="ECO:0000313" key="3">
    <source>
        <dbReference type="Proteomes" id="UP000248749"/>
    </source>
</evidence>
<dbReference type="SUPFAM" id="SSF56784">
    <property type="entry name" value="HAD-like"/>
    <property type="match status" value="1"/>
</dbReference>
<dbReference type="AlphaFoldDB" id="A0A2W2CQF9"/>
<dbReference type="Gene3D" id="3.40.50.1000">
    <property type="entry name" value="HAD superfamily/HAD-like"/>
    <property type="match status" value="1"/>
</dbReference>
<dbReference type="EMBL" id="POUB01000151">
    <property type="protein sequence ID" value="PZF93868.1"/>
    <property type="molecule type" value="Genomic_DNA"/>
</dbReference>
<dbReference type="Proteomes" id="UP000248749">
    <property type="component" value="Unassembled WGS sequence"/>
</dbReference>
<dbReference type="InterPro" id="IPR023214">
    <property type="entry name" value="HAD_sf"/>
</dbReference>
<feature type="region of interest" description="Disordered" evidence="1">
    <location>
        <begin position="1"/>
        <end position="30"/>
    </location>
</feature>
<organism evidence="2 3">
    <name type="scientific">Micromonospora deserti</name>
    <dbReference type="NCBI Taxonomy" id="2070366"/>
    <lineage>
        <taxon>Bacteria</taxon>
        <taxon>Bacillati</taxon>
        <taxon>Actinomycetota</taxon>
        <taxon>Actinomycetes</taxon>
        <taxon>Micromonosporales</taxon>
        <taxon>Micromonosporaceae</taxon>
        <taxon>Micromonospora</taxon>
    </lineage>
</organism>
<evidence type="ECO:0000313" key="2">
    <source>
        <dbReference type="EMBL" id="PZF93868.1"/>
    </source>
</evidence>
<name>A0A2W2CQF9_9ACTN</name>
<accession>A0A2W2CQF9</accession>
<reference evidence="2 3" key="1">
    <citation type="submission" date="2018-01" db="EMBL/GenBank/DDBJ databases">
        <title>Draft genome sequence of Salinispora sp. 13K206.</title>
        <authorList>
            <person name="Sahin N."/>
            <person name="Saygin H."/>
            <person name="Ay H."/>
        </authorList>
    </citation>
    <scope>NUCLEOTIDE SEQUENCE [LARGE SCALE GENOMIC DNA]</scope>
    <source>
        <strain evidence="2 3">13K206</strain>
    </source>
</reference>
<sequence>MFTPRGAGNPPAVRQDQVEPDQRRSARVYAGADRACSRPVLFDAVLLDRDGTLIEDVPFNGDPEKVRPVPGARVAV</sequence>
<keyword evidence="3" id="KW-1185">Reference proteome</keyword>
<feature type="non-terminal residue" evidence="2">
    <location>
        <position position="76"/>
    </location>
</feature>
<proteinExistence type="predicted"/>
<dbReference type="InterPro" id="IPR036412">
    <property type="entry name" value="HAD-like_sf"/>
</dbReference>
<protein>
    <submittedName>
        <fullName evidence="2">Uncharacterized protein</fullName>
    </submittedName>
</protein>
<gene>
    <name evidence="2" type="ORF">C1I99_20075</name>
</gene>